<dbReference type="InterPro" id="IPR006222">
    <property type="entry name" value="GCVT_N"/>
</dbReference>
<feature type="domain" description="GCVT N-terminal" evidence="2">
    <location>
        <begin position="12"/>
        <end position="105"/>
    </location>
</feature>
<dbReference type="Pfam" id="PF01571">
    <property type="entry name" value="GCV_T"/>
    <property type="match status" value="1"/>
</dbReference>
<evidence type="ECO:0000313" key="5">
    <source>
        <dbReference type="Proteomes" id="UP000320314"/>
    </source>
</evidence>
<dbReference type="RefSeq" id="WP_141165366.1">
    <property type="nucleotide sequence ID" value="NZ_VHLH01000002.1"/>
</dbReference>
<dbReference type="OrthoDB" id="9796287at2"/>
<dbReference type="Pfam" id="PF25455">
    <property type="entry name" value="Beta-barrel_CAF17_C"/>
    <property type="match status" value="1"/>
</dbReference>
<evidence type="ECO:0000313" key="4">
    <source>
        <dbReference type="EMBL" id="TPW32010.1"/>
    </source>
</evidence>
<feature type="domain" description="CAF17 C-terminal" evidence="3">
    <location>
        <begin position="198"/>
        <end position="268"/>
    </location>
</feature>
<organism evidence="4 5">
    <name type="scientific">Pararhizobium mangrovi</name>
    <dbReference type="NCBI Taxonomy" id="2590452"/>
    <lineage>
        <taxon>Bacteria</taxon>
        <taxon>Pseudomonadati</taxon>
        <taxon>Pseudomonadota</taxon>
        <taxon>Alphaproteobacteria</taxon>
        <taxon>Hyphomicrobiales</taxon>
        <taxon>Rhizobiaceae</taxon>
        <taxon>Rhizobium/Agrobacterium group</taxon>
        <taxon>Pararhizobium</taxon>
    </lineage>
</organism>
<dbReference type="InterPro" id="IPR017703">
    <property type="entry name" value="YgfZ/GCV_T_CS"/>
</dbReference>
<accession>A0A506UDI9</accession>
<sequence length="281" mass="29999">MSGLRFSDRALLAVTGPDAESLLQGVITPDLPSLPAGEARPGALLTPQGKILFDFLISRTGPHGFHLETARENAAGLLKRLTLYKLRAKVEIAEVEDIAIAVVWGEAPENGIHDTRFSETPVYRVYEENPPETQKADPGEYAALRIRDGVAESGSDFALSDAFPHDVLMDLNGGVSFRKGCFVGQEVVSRMQHRGTARRRIAILDGDAPLVTGHALEATGRSVGTLGTCEGTQALALVRADRVREAVAAGEVLTVDGVPVRVRFPAWSGLTLEASADARPA</sequence>
<evidence type="ECO:0000256" key="1">
    <source>
        <dbReference type="ARBA" id="ARBA00022946"/>
    </source>
</evidence>
<dbReference type="SUPFAM" id="SSF103025">
    <property type="entry name" value="Folate-binding domain"/>
    <property type="match status" value="1"/>
</dbReference>
<dbReference type="PANTHER" id="PTHR22602:SF0">
    <property type="entry name" value="TRANSFERASE CAF17, MITOCHONDRIAL-RELATED"/>
    <property type="match status" value="1"/>
</dbReference>
<dbReference type="PANTHER" id="PTHR22602">
    <property type="entry name" value="TRANSFERASE CAF17, MITOCHONDRIAL-RELATED"/>
    <property type="match status" value="1"/>
</dbReference>
<comment type="caution">
    <text evidence="4">The sequence shown here is derived from an EMBL/GenBank/DDBJ whole genome shotgun (WGS) entry which is preliminary data.</text>
</comment>
<dbReference type="InterPro" id="IPR045179">
    <property type="entry name" value="YgfZ/GcvT"/>
</dbReference>
<keyword evidence="5" id="KW-1185">Reference proteome</keyword>
<dbReference type="Proteomes" id="UP000320314">
    <property type="component" value="Unassembled WGS sequence"/>
</dbReference>
<keyword evidence="1" id="KW-0809">Transit peptide</keyword>
<evidence type="ECO:0000259" key="2">
    <source>
        <dbReference type="Pfam" id="PF01571"/>
    </source>
</evidence>
<dbReference type="AlphaFoldDB" id="A0A506UDI9"/>
<dbReference type="GO" id="GO:0016226">
    <property type="term" value="P:iron-sulfur cluster assembly"/>
    <property type="evidence" value="ECO:0007669"/>
    <property type="project" value="TreeGrafter"/>
</dbReference>
<name>A0A506UDI9_9HYPH</name>
<reference evidence="4 5" key="1">
    <citation type="submission" date="2019-06" db="EMBL/GenBank/DDBJ databases">
        <authorList>
            <person name="Li M."/>
        </authorList>
    </citation>
    <scope>NUCLEOTIDE SEQUENCE [LARGE SCALE GENOMIC DNA]</scope>
    <source>
        <strain evidence="4 5">BGMRC6574</strain>
    </source>
</reference>
<gene>
    <name evidence="4" type="ORF">FJU11_02140</name>
</gene>
<proteinExistence type="predicted"/>
<evidence type="ECO:0000259" key="3">
    <source>
        <dbReference type="Pfam" id="PF25455"/>
    </source>
</evidence>
<protein>
    <submittedName>
        <fullName evidence="4">Folate-binding protein YgfZ</fullName>
    </submittedName>
</protein>
<dbReference type="NCBIfam" id="TIGR03317">
    <property type="entry name" value="ygfZ_signature"/>
    <property type="match status" value="1"/>
</dbReference>
<dbReference type="Gene3D" id="3.30.1360.120">
    <property type="entry name" value="Probable tRNA modification gtpase trme, domain 1"/>
    <property type="match status" value="2"/>
</dbReference>
<dbReference type="InterPro" id="IPR027266">
    <property type="entry name" value="TrmE/GcvT-like"/>
</dbReference>
<dbReference type="EMBL" id="VHLH01000002">
    <property type="protein sequence ID" value="TPW32010.1"/>
    <property type="molecule type" value="Genomic_DNA"/>
</dbReference>
<dbReference type="InterPro" id="IPR057460">
    <property type="entry name" value="CAF17_C"/>
</dbReference>